<evidence type="ECO:0000256" key="1">
    <source>
        <dbReference type="SAM" id="MobiDB-lite"/>
    </source>
</evidence>
<protein>
    <submittedName>
        <fullName evidence="3">Twin-arginine translocation signal domain-containing protein</fullName>
    </submittedName>
</protein>
<evidence type="ECO:0000256" key="2">
    <source>
        <dbReference type="SAM" id="SignalP"/>
    </source>
</evidence>
<evidence type="ECO:0000313" key="4">
    <source>
        <dbReference type="Proteomes" id="UP001519064"/>
    </source>
</evidence>
<dbReference type="SUPFAM" id="SSF75011">
    <property type="entry name" value="3-carboxy-cis,cis-mucoante lactonizing enzyme"/>
    <property type="match status" value="1"/>
</dbReference>
<feature type="compositionally biased region" description="Basic and acidic residues" evidence="1">
    <location>
        <begin position="151"/>
        <end position="162"/>
    </location>
</feature>
<comment type="caution">
    <text evidence="3">The sequence shown here is derived from an EMBL/GenBank/DDBJ whole genome shotgun (WGS) entry which is preliminary data.</text>
</comment>
<feature type="signal peptide" evidence="2">
    <location>
        <begin position="1"/>
        <end position="26"/>
    </location>
</feature>
<dbReference type="RefSeq" id="WP_209242729.1">
    <property type="nucleotide sequence ID" value="NZ_JADKMA010000195.1"/>
</dbReference>
<dbReference type="PROSITE" id="PS51318">
    <property type="entry name" value="TAT"/>
    <property type="match status" value="1"/>
</dbReference>
<dbReference type="InterPro" id="IPR006311">
    <property type="entry name" value="TAT_signal"/>
</dbReference>
<keyword evidence="4" id="KW-1185">Reference proteome</keyword>
<dbReference type="Pfam" id="PF10518">
    <property type="entry name" value="TAT_signal"/>
    <property type="match status" value="1"/>
</dbReference>
<feature type="region of interest" description="Disordered" evidence="1">
    <location>
        <begin position="151"/>
        <end position="172"/>
    </location>
</feature>
<dbReference type="InterPro" id="IPR019546">
    <property type="entry name" value="TAT_signal_bac_arc"/>
</dbReference>
<organism evidence="3 4">
    <name type="scientific">Streptomyces oryzae</name>
    <dbReference type="NCBI Taxonomy" id="1434886"/>
    <lineage>
        <taxon>Bacteria</taxon>
        <taxon>Bacillati</taxon>
        <taxon>Actinomycetota</taxon>
        <taxon>Actinomycetes</taxon>
        <taxon>Kitasatosporales</taxon>
        <taxon>Streptomycetaceae</taxon>
        <taxon>Streptomyces</taxon>
    </lineage>
</organism>
<dbReference type="Proteomes" id="UP001519064">
    <property type="component" value="Unassembled WGS sequence"/>
</dbReference>
<reference evidence="3 4" key="1">
    <citation type="submission" date="2020-11" db="EMBL/GenBank/DDBJ databases">
        <title>Streptomyces spirodelae sp. nov., isolated from duckweed.</title>
        <authorList>
            <person name="Saimee Y."/>
            <person name="Duangmal K."/>
        </authorList>
    </citation>
    <scope>NUCLEOTIDE SEQUENCE [LARGE SCALE GENOMIC DNA]</scope>
    <source>
        <strain evidence="3 4">S16-07</strain>
    </source>
</reference>
<keyword evidence="2" id="KW-0732">Signal</keyword>
<sequence>MNINRRQLLRGSLAAAAAAGPLGALASPAYGAQQAAPDPRDPYDLVLLDVANKKVQTVNTGQVRNGQFGDPISTFATGGWDPLECRFREIRGTRVFMVCGGSPGDGKVTIHRQSDSKALGWDSGLKIFPHCIEYLPTADAVIVVGTRGFEKENAPETPEGKRPGGSYQLYTAPDGKTPDSFKRIRSDRFRQAHGVLWDPKMQLLWIYGGDKLQAFEVKGHRESTYLAPKQFLQRSEFENGHDLQPDYVYPQFFWATGTHRIFKIDKSGAEPVEVWSHPTPEVKSFSRHEKGRGIYTSAHGTGNAYGNDQVHFLWPPWGPPENIRFIDRKDPKARKSRIYKARLTNHELPGA</sequence>
<dbReference type="EMBL" id="JADKMA010000195">
    <property type="protein sequence ID" value="MBO8195498.1"/>
    <property type="molecule type" value="Genomic_DNA"/>
</dbReference>
<accession>A0ABS3XJB6</accession>
<name>A0ABS3XJB6_9ACTN</name>
<proteinExistence type="predicted"/>
<evidence type="ECO:0000313" key="3">
    <source>
        <dbReference type="EMBL" id="MBO8195498.1"/>
    </source>
</evidence>
<feature type="chain" id="PRO_5045520733" evidence="2">
    <location>
        <begin position="27"/>
        <end position="351"/>
    </location>
</feature>
<gene>
    <name evidence="3" type="ORF">ITI46_28185</name>
</gene>